<sequence length="91" mass="10481">MIPKPTPVSVPPPGAVRASDTLRPEKGSRNATLWCMMFLKRGFRIWPFDILIRYMREKSWSPEKKGKGIEDESQQRPTIFFEPSSISDVKT</sequence>
<evidence type="ECO:0000313" key="3">
    <source>
        <dbReference type="Proteomes" id="UP000617340"/>
    </source>
</evidence>
<feature type="compositionally biased region" description="Pro residues" evidence="1">
    <location>
        <begin position="1"/>
        <end position="14"/>
    </location>
</feature>
<feature type="region of interest" description="Disordered" evidence="1">
    <location>
        <begin position="1"/>
        <end position="23"/>
    </location>
</feature>
<evidence type="ECO:0000313" key="2">
    <source>
        <dbReference type="EMBL" id="KAF7391928.1"/>
    </source>
</evidence>
<evidence type="ECO:0000256" key="1">
    <source>
        <dbReference type="SAM" id="MobiDB-lite"/>
    </source>
</evidence>
<feature type="region of interest" description="Disordered" evidence="1">
    <location>
        <begin position="60"/>
        <end position="91"/>
    </location>
</feature>
<comment type="caution">
    <text evidence="2">The sequence shown here is derived from an EMBL/GenBank/DDBJ whole genome shotgun (WGS) entry which is preliminary data.</text>
</comment>
<dbReference type="AlphaFoldDB" id="A0A834JNL6"/>
<protein>
    <submittedName>
        <fullName evidence="2">Uncharacterized protein</fullName>
    </submittedName>
</protein>
<keyword evidence="3" id="KW-1185">Reference proteome</keyword>
<gene>
    <name evidence="2" type="ORF">HZH68_011471</name>
</gene>
<accession>A0A834JNL6</accession>
<dbReference type="Proteomes" id="UP000617340">
    <property type="component" value="Unassembled WGS sequence"/>
</dbReference>
<feature type="compositionally biased region" description="Basic and acidic residues" evidence="1">
    <location>
        <begin position="60"/>
        <end position="74"/>
    </location>
</feature>
<dbReference type="EMBL" id="JACSDZ010000011">
    <property type="protein sequence ID" value="KAF7391928.1"/>
    <property type="molecule type" value="Genomic_DNA"/>
</dbReference>
<organism evidence="2 3">
    <name type="scientific">Vespula germanica</name>
    <name type="common">German yellow jacket</name>
    <name type="synonym">Paravespula germanica</name>
    <dbReference type="NCBI Taxonomy" id="30212"/>
    <lineage>
        <taxon>Eukaryota</taxon>
        <taxon>Metazoa</taxon>
        <taxon>Ecdysozoa</taxon>
        <taxon>Arthropoda</taxon>
        <taxon>Hexapoda</taxon>
        <taxon>Insecta</taxon>
        <taxon>Pterygota</taxon>
        <taxon>Neoptera</taxon>
        <taxon>Endopterygota</taxon>
        <taxon>Hymenoptera</taxon>
        <taxon>Apocrita</taxon>
        <taxon>Aculeata</taxon>
        <taxon>Vespoidea</taxon>
        <taxon>Vespidae</taxon>
        <taxon>Vespinae</taxon>
        <taxon>Vespula</taxon>
    </lineage>
</organism>
<name>A0A834JNL6_VESGE</name>
<proteinExistence type="predicted"/>
<reference evidence="2" key="1">
    <citation type="journal article" date="2020" name="G3 (Bethesda)">
        <title>High-Quality Assemblies for Three Invasive Social Wasps from the &lt;i&gt;Vespula&lt;/i&gt; Genus.</title>
        <authorList>
            <person name="Harrop T.W.R."/>
            <person name="Guhlin J."/>
            <person name="McLaughlin G.M."/>
            <person name="Permina E."/>
            <person name="Stockwell P."/>
            <person name="Gilligan J."/>
            <person name="Le Lec M.F."/>
            <person name="Gruber M.A.M."/>
            <person name="Quinn O."/>
            <person name="Lovegrove M."/>
            <person name="Duncan E.J."/>
            <person name="Remnant E.J."/>
            <person name="Van Eeckhoven J."/>
            <person name="Graham B."/>
            <person name="Knapp R.A."/>
            <person name="Langford K.W."/>
            <person name="Kronenberg Z."/>
            <person name="Press M.O."/>
            <person name="Eacker S.M."/>
            <person name="Wilson-Rankin E.E."/>
            <person name="Purcell J."/>
            <person name="Lester P.J."/>
            <person name="Dearden P.K."/>
        </authorList>
    </citation>
    <scope>NUCLEOTIDE SEQUENCE</scope>
    <source>
        <strain evidence="2">Linc-1</strain>
    </source>
</reference>